<dbReference type="PROSITE" id="PS50293">
    <property type="entry name" value="TPR_REGION"/>
    <property type="match status" value="1"/>
</dbReference>
<name>A0A7M2X1I6_9BACT</name>
<dbReference type="PANTHER" id="PTHR45586">
    <property type="entry name" value="TPR REPEAT-CONTAINING PROTEIN PA4667"/>
    <property type="match status" value="1"/>
</dbReference>
<dbReference type="EMBL" id="CP063458">
    <property type="protein sequence ID" value="QOV91312.1"/>
    <property type="molecule type" value="Genomic_DNA"/>
</dbReference>
<dbReference type="PROSITE" id="PS50005">
    <property type="entry name" value="TPR"/>
    <property type="match status" value="3"/>
</dbReference>
<evidence type="ECO:0000256" key="3">
    <source>
        <dbReference type="PROSITE-ProRule" id="PRU00339"/>
    </source>
</evidence>
<dbReference type="InterPro" id="IPR011990">
    <property type="entry name" value="TPR-like_helical_dom_sf"/>
</dbReference>
<feature type="signal peptide" evidence="5">
    <location>
        <begin position="1"/>
        <end position="21"/>
    </location>
</feature>
<evidence type="ECO:0000256" key="5">
    <source>
        <dbReference type="SAM" id="SignalP"/>
    </source>
</evidence>
<feature type="compositionally biased region" description="Basic and acidic residues" evidence="4">
    <location>
        <begin position="44"/>
        <end position="55"/>
    </location>
</feature>
<evidence type="ECO:0000313" key="7">
    <source>
        <dbReference type="Proteomes" id="UP000593765"/>
    </source>
</evidence>
<feature type="repeat" description="TPR" evidence="3">
    <location>
        <begin position="66"/>
        <end position="99"/>
    </location>
</feature>
<protein>
    <submittedName>
        <fullName evidence="6">Tetratricopeptide repeat protein</fullName>
    </submittedName>
</protein>
<proteinExistence type="predicted"/>
<accession>A0A7M2X1I6</accession>
<evidence type="ECO:0000313" key="6">
    <source>
        <dbReference type="EMBL" id="QOV91312.1"/>
    </source>
</evidence>
<keyword evidence="2 3" id="KW-0802">TPR repeat</keyword>
<dbReference type="SMART" id="SM00028">
    <property type="entry name" value="TPR"/>
    <property type="match status" value="3"/>
</dbReference>
<organism evidence="6 7">
    <name type="scientific">Humisphaera borealis</name>
    <dbReference type="NCBI Taxonomy" id="2807512"/>
    <lineage>
        <taxon>Bacteria</taxon>
        <taxon>Pseudomonadati</taxon>
        <taxon>Planctomycetota</taxon>
        <taxon>Phycisphaerae</taxon>
        <taxon>Tepidisphaerales</taxon>
        <taxon>Tepidisphaeraceae</taxon>
        <taxon>Humisphaera</taxon>
    </lineage>
</organism>
<evidence type="ECO:0000256" key="1">
    <source>
        <dbReference type="ARBA" id="ARBA00022737"/>
    </source>
</evidence>
<dbReference type="Pfam" id="PF13181">
    <property type="entry name" value="TPR_8"/>
    <property type="match status" value="2"/>
</dbReference>
<dbReference type="SUPFAM" id="SSF48452">
    <property type="entry name" value="TPR-like"/>
    <property type="match status" value="1"/>
</dbReference>
<dbReference type="AlphaFoldDB" id="A0A7M2X1I6"/>
<feature type="repeat" description="TPR" evidence="3">
    <location>
        <begin position="198"/>
        <end position="231"/>
    </location>
</feature>
<dbReference type="InterPro" id="IPR051012">
    <property type="entry name" value="CellSynth/LPSAsmb/PSIAsmb"/>
</dbReference>
<sequence>MTHRLPIFAKFILATFTVASAAGLLTGCGGAAPSGRQAGSASAEELRQRQAPRDDFEAGKEVPINADTHFAAGQFAEGQGNLPMAMDQYAKALKLDPRHKDSLYRTGIVQVKQRQFNSAIETFSKYVEASKGEATAYANLGFAYELAGRTTEAENTYRKGIQREPTNAACRVNYGLMLARKERFNEAILQMQTVLGEGEVHYNLASVYESMGRKEQAKIEYKKAIELAPNLRDAQARLDAMH</sequence>
<keyword evidence="1" id="KW-0677">Repeat</keyword>
<dbReference type="Gene3D" id="1.25.40.10">
    <property type="entry name" value="Tetratricopeptide repeat domain"/>
    <property type="match status" value="2"/>
</dbReference>
<dbReference type="PANTHER" id="PTHR45586:SF1">
    <property type="entry name" value="LIPOPOLYSACCHARIDE ASSEMBLY PROTEIN B"/>
    <property type="match status" value="1"/>
</dbReference>
<dbReference type="InterPro" id="IPR019734">
    <property type="entry name" value="TPR_rpt"/>
</dbReference>
<gene>
    <name evidence="6" type="ORF">IPV69_08130</name>
</gene>
<dbReference type="PROSITE" id="PS51257">
    <property type="entry name" value="PROKAR_LIPOPROTEIN"/>
    <property type="match status" value="1"/>
</dbReference>
<dbReference type="RefSeq" id="WP_206294537.1">
    <property type="nucleotide sequence ID" value="NZ_CP063458.1"/>
</dbReference>
<dbReference type="Proteomes" id="UP000593765">
    <property type="component" value="Chromosome"/>
</dbReference>
<keyword evidence="5" id="KW-0732">Signal</keyword>
<evidence type="ECO:0000256" key="4">
    <source>
        <dbReference type="SAM" id="MobiDB-lite"/>
    </source>
</evidence>
<reference evidence="6 7" key="1">
    <citation type="submission" date="2020-10" db="EMBL/GenBank/DDBJ databases">
        <title>Wide distribution of Phycisphaera-like planctomycetes from WD2101 soil group in peatlands and genome analysis of the first cultivated representative.</title>
        <authorList>
            <person name="Dedysh S.N."/>
            <person name="Beletsky A.V."/>
            <person name="Ivanova A."/>
            <person name="Kulichevskaya I.S."/>
            <person name="Suzina N.E."/>
            <person name="Philippov D.A."/>
            <person name="Rakitin A.L."/>
            <person name="Mardanov A.V."/>
            <person name="Ravin N.V."/>
        </authorList>
    </citation>
    <scope>NUCLEOTIDE SEQUENCE [LARGE SCALE GENOMIC DNA]</scope>
    <source>
        <strain evidence="6 7">M1803</strain>
    </source>
</reference>
<feature type="region of interest" description="Disordered" evidence="4">
    <location>
        <begin position="34"/>
        <end position="55"/>
    </location>
</feature>
<dbReference type="Pfam" id="PF13432">
    <property type="entry name" value="TPR_16"/>
    <property type="match status" value="1"/>
</dbReference>
<keyword evidence="7" id="KW-1185">Reference proteome</keyword>
<dbReference type="KEGG" id="hbs:IPV69_08130"/>
<evidence type="ECO:0000256" key="2">
    <source>
        <dbReference type="ARBA" id="ARBA00022803"/>
    </source>
</evidence>
<feature type="chain" id="PRO_5034733147" evidence="5">
    <location>
        <begin position="22"/>
        <end position="242"/>
    </location>
</feature>
<feature type="repeat" description="TPR" evidence="3">
    <location>
        <begin position="134"/>
        <end position="167"/>
    </location>
</feature>